<proteinExistence type="predicted"/>
<accession>A0ABS9PYX8</accession>
<evidence type="ECO:0000313" key="2">
    <source>
        <dbReference type="EMBL" id="MCG7320812.1"/>
    </source>
</evidence>
<sequence>MAMQKRFPVRFEDVFPRGAFLVSEVEAVTDFNAPVRGDGSRPQQLDKDNGLPLWSVQVLDADEEAGKREKTVSVKIAASHQPVPPTNDGPFPFVPVEFVGLTALAWVDESGSRPRIAWSFKAASLVAPGQGKKAGHTSPSSAPSEKAA</sequence>
<dbReference type="EMBL" id="JAKRCV010000005">
    <property type="protein sequence ID" value="MCG7320812.1"/>
    <property type="molecule type" value="Genomic_DNA"/>
</dbReference>
<feature type="compositionally biased region" description="Polar residues" evidence="1">
    <location>
        <begin position="137"/>
        <end position="148"/>
    </location>
</feature>
<evidence type="ECO:0000313" key="3">
    <source>
        <dbReference type="Proteomes" id="UP001521931"/>
    </source>
</evidence>
<name>A0ABS9PYX8_9MICO</name>
<comment type="caution">
    <text evidence="2">The sequence shown here is derived from an EMBL/GenBank/DDBJ whole genome shotgun (WGS) entry which is preliminary data.</text>
</comment>
<dbReference type="Proteomes" id="UP001521931">
    <property type="component" value="Unassembled WGS sequence"/>
</dbReference>
<reference evidence="2 3" key="1">
    <citation type="submission" date="2022-02" db="EMBL/GenBank/DDBJ databases">
        <title>Uncovering new skin microbiome diversity through culturing and metagenomics.</title>
        <authorList>
            <person name="Conlan S."/>
            <person name="Deming C."/>
            <person name="Nisc Comparative Sequencing Program N."/>
            <person name="Segre J.A."/>
        </authorList>
    </citation>
    <scope>NUCLEOTIDE SEQUENCE [LARGE SCALE GENOMIC DNA]</scope>
    <source>
        <strain evidence="2 3">ACRQZ</strain>
    </source>
</reference>
<organism evidence="2 3">
    <name type="scientific">Arsenicicoccus bolidensis</name>
    <dbReference type="NCBI Taxonomy" id="229480"/>
    <lineage>
        <taxon>Bacteria</taxon>
        <taxon>Bacillati</taxon>
        <taxon>Actinomycetota</taxon>
        <taxon>Actinomycetes</taxon>
        <taxon>Micrococcales</taxon>
        <taxon>Intrasporangiaceae</taxon>
        <taxon>Arsenicicoccus</taxon>
    </lineage>
</organism>
<evidence type="ECO:0000256" key="1">
    <source>
        <dbReference type="SAM" id="MobiDB-lite"/>
    </source>
</evidence>
<keyword evidence="3" id="KW-1185">Reference proteome</keyword>
<protein>
    <submittedName>
        <fullName evidence="2">Plasmid replication, integration and excision activator</fullName>
    </submittedName>
</protein>
<dbReference type="RefSeq" id="WP_239262054.1">
    <property type="nucleotide sequence ID" value="NZ_JAKRCV010000005.1"/>
</dbReference>
<feature type="region of interest" description="Disordered" evidence="1">
    <location>
        <begin position="127"/>
        <end position="148"/>
    </location>
</feature>
<gene>
    <name evidence="2" type="ORF">MHL29_02740</name>
</gene>